<dbReference type="Proteomes" id="UP000276133">
    <property type="component" value="Unassembled WGS sequence"/>
</dbReference>
<gene>
    <name evidence="2" type="ORF">BpHYR1_025642</name>
</gene>
<dbReference type="AlphaFoldDB" id="A0A3M7SUJ8"/>
<feature type="domain" description="MATH" evidence="1">
    <location>
        <begin position="441"/>
        <end position="565"/>
    </location>
</feature>
<dbReference type="PROSITE" id="PS50144">
    <property type="entry name" value="MATH"/>
    <property type="match status" value="1"/>
</dbReference>
<dbReference type="Pfam" id="PF22486">
    <property type="entry name" value="MATH_2"/>
    <property type="match status" value="1"/>
</dbReference>
<evidence type="ECO:0000313" key="3">
    <source>
        <dbReference type="Proteomes" id="UP000276133"/>
    </source>
</evidence>
<evidence type="ECO:0000313" key="2">
    <source>
        <dbReference type="EMBL" id="RNA39258.1"/>
    </source>
</evidence>
<dbReference type="InterPro" id="IPR008974">
    <property type="entry name" value="TRAF-like"/>
</dbReference>
<comment type="caution">
    <text evidence="2">The sequence shown here is derived from an EMBL/GenBank/DDBJ whole genome shotgun (WGS) entry which is preliminary data.</text>
</comment>
<sequence length="577" mass="67871">MDDISISLPCGFSAKYNEIYNSNAKFPCPVCNSHNLMRQECLDMTRNKLVINELHLNQKKNIFQQCLKNIEICKSDPQSSIDESYQNLKNQLDIRREEIKLIVVKKIDDYYEDLFKIMEEENEKKLNEFETRIRQIPSLEKEIMDFQIQDTTEITKKMEIIDGFCAKIENGITFLNKVKDDLETNKWIFNPGDESLDIKGLFGKLDCKEETKVIQKTDHLNKMDNASIILPCGFPAKYNEIYHKSAKLPVRKSHNAMRQECLDMTRNKLLINEINLNIKKKKYDELMQELKFYKNDPKHFINRSFDILKDEIIENRSRFEEMMEVYHEYLFRDIEIKRDIKLKDIEEIIKQAEAFDLTSLNVDKNLDIYSKLDFYEKNNIKIDIGIGLFRNVLENLKEPKLKLSYSSNLTGFDELFAELYSAEETSIILNKNEVDDDSRSEATIKFKINDFFLLKKKNVILRSKKCFVRNFEWHISIKLNEKDGEMGFFLNCNSTAKSNKFPVNVTAELSLLNKFDSSKDLKKNFEHSFGVTRSYGFSKFTTISETMNPKNGFYTDVEGFIILKAIVKVKLPQRIFK</sequence>
<dbReference type="OrthoDB" id="289038at2759"/>
<dbReference type="Gene3D" id="2.60.210.10">
    <property type="entry name" value="Apoptosis, Tumor Necrosis Factor Receptor Associated Protein 2, Chain A"/>
    <property type="match status" value="1"/>
</dbReference>
<proteinExistence type="predicted"/>
<evidence type="ECO:0000259" key="1">
    <source>
        <dbReference type="PROSITE" id="PS50144"/>
    </source>
</evidence>
<dbReference type="SMART" id="SM00061">
    <property type="entry name" value="MATH"/>
    <property type="match status" value="1"/>
</dbReference>
<keyword evidence="2" id="KW-0378">Hydrolase</keyword>
<dbReference type="GO" id="GO:0016787">
    <property type="term" value="F:hydrolase activity"/>
    <property type="evidence" value="ECO:0007669"/>
    <property type="project" value="UniProtKB-KW"/>
</dbReference>
<dbReference type="SUPFAM" id="SSF49599">
    <property type="entry name" value="TRAF domain-like"/>
    <property type="match status" value="1"/>
</dbReference>
<dbReference type="InterPro" id="IPR002083">
    <property type="entry name" value="MATH/TRAF_dom"/>
</dbReference>
<dbReference type="STRING" id="10195.A0A3M7SUJ8"/>
<organism evidence="2 3">
    <name type="scientific">Brachionus plicatilis</name>
    <name type="common">Marine rotifer</name>
    <name type="synonym">Brachionus muelleri</name>
    <dbReference type="NCBI Taxonomy" id="10195"/>
    <lineage>
        <taxon>Eukaryota</taxon>
        <taxon>Metazoa</taxon>
        <taxon>Spiralia</taxon>
        <taxon>Gnathifera</taxon>
        <taxon>Rotifera</taxon>
        <taxon>Eurotatoria</taxon>
        <taxon>Monogononta</taxon>
        <taxon>Pseudotrocha</taxon>
        <taxon>Ploima</taxon>
        <taxon>Brachionidae</taxon>
        <taxon>Brachionus</taxon>
    </lineage>
</organism>
<protein>
    <submittedName>
        <fullName evidence="2">Ubiquitin carboxyl-terminal hydrolase 7-like</fullName>
    </submittedName>
</protein>
<name>A0A3M7SUJ8_BRAPC</name>
<reference evidence="2 3" key="1">
    <citation type="journal article" date="2018" name="Sci. Rep.">
        <title>Genomic signatures of local adaptation to the degree of environmental predictability in rotifers.</title>
        <authorList>
            <person name="Franch-Gras L."/>
            <person name="Hahn C."/>
            <person name="Garcia-Roger E.M."/>
            <person name="Carmona M.J."/>
            <person name="Serra M."/>
            <person name="Gomez A."/>
        </authorList>
    </citation>
    <scope>NUCLEOTIDE SEQUENCE [LARGE SCALE GENOMIC DNA]</scope>
    <source>
        <strain evidence="2">HYR1</strain>
    </source>
</reference>
<keyword evidence="3" id="KW-1185">Reference proteome</keyword>
<dbReference type="EMBL" id="REGN01000772">
    <property type="protein sequence ID" value="RNA39258.1"/>
    <property type="molecule type" value="Genomic_DNA"/>
</dbReference>
<accession>A0A3M7SUJ8</accession>